<name>T1KHI6_TETUR</name>
<dbReference type="GO" id="GO:0005737">
    <property type="term" value="C:cytoplasm"/>
    <property type="evidence" value="ECO:0007669"/>
    <property type="project" value="UniProtKB-SubCell"/>
</dbReference>
<evidence type="ECO:0000313" key="9">
    <source>
        <dbReference type="EnsemblMetazoa" id="tetur11g04530.1"/>
    </source>
</evidence>
<keyword evidence="3 7" id="KW-0963">Cytoplasm</keyword>
<dbReference type="OMA" id="VCHGNIC"/>
<dbReference type="Pfam" id="PF01451">
    <property type="entry name" value="LMWPc"/>
    <property type="match status" value="1"/>
</dbReference>
<dbReference type="SMART" id="SM00226">
    <property type="entry name" value="LMWPc"/>
    <property type="match status" value="1"/>
</dbReference>
<comment type="catalytic activity">
    <reaction evidence="7">
        <text>a phosphate monoester + H2O = an alcohol + phosphate</text>
        <dbReference type="Rhea" id="RHEA:15017"/>
        <dbReference type="ChEBI" id="CHEBI:15377"/>
        <dbReference type="ChEBI" id="CHEBI:30879"/>
        <dbReference type="ChEBI" id="CHEBI:43474"/>
        <dbReference type="ChEBI" id="CHEBI:67140"/>
        <dbReference type="EC" id="3.1.3.2"/>
    </reaction>
</comment>
<evidence type="ECO:0000256" key="3">
    <source>
        <dbReference type="ARBA" id="ARBA00022490"/>
    </source>
</evidence>
<comment type="similarity">
    <text evidence="2 7">Belongs to the low molecular weight phosphotyrosine protein phosphatase family.</text>
</comment>
<dbReference type="EC" id="3.1.3.2" evidence="7"/>
<reference evidence="10" key="1">
    <citation type="submission" date="2011-08" db="EMBL/GenBank/DDBJ databases">
        <authorList>
            <person name="Rombauts S."/>
        </authorList>
    </citation>
    <scope>NUCLEOTIDE SEQUENCE</scope>
    <source>
        <strain evidence="10">London</strain>
    </source>
</reference>
<dbReference type="CDD" id="cd16343">
    <property type="entry name" value="LMWPTP"/>
    <property type="match status" value="1"/>
</dbReference>
<dbReference type="PRINTS" id="PR00720">
    <property type="entry name" value="MAMMALPTPASE"/>
</dbReference>
<organism evidence="9 10">
    <name type="scientific">Tetranychus urticae</name>
    <name type="common">Two-spotted spider mite</name>
    <dbReference type="NCBI Taxonomy" id="32264"/>
    <lineage>
        <taxon>Eukaryota</taxon>
        <taxon>Metazoa</taxon>
        <taxon>Ecdysozoa</taxon>
        <taxon>Arthropoda</taxon>
        <taxon>Chelicerata</taxon>
        <taxon>Arachnida</taxon>
        <taxon>Acari</taxon>
        <taxon>Acariformes</taxon>
        <taxon>Trombidiformes</taxon>
        <taxon>Prostigmata</taxon>
        <taxon>Eleutherengona</taxon>
        <taxon>Raphignathae</taxon>
        <taxon>Tetranychoidea</taxon>
        <taxon>Tetranychidae</taxon>
        <taxon>Tetranychus</taxon>
    </lineage>
</organism>
<evidence type="ECO:0000256" key="2">
    <source>
        <dbReference type="ARBA" id="ARBA00011063"/>
    </source>
</evidence>
<dbReference type="HOGENOM" id="CLU_071415_2_0_1"/>
<dbReference type="PANTHER" id="PTHR11717:SF7">
    <property type="entry name" value="LOW MOLECULAR WEIGHT PHOSPHOTYROSINE PROTEIN PHOSPHATASE"/>
    <property type="match status" value="1"/>
</dbReference>
<dbReference type="FunFam" id="3.40.50.2300:FF:000105">
    <property type="entry name" value="Low molecular weight phosphotyrosine protein"/>
    <property type="match status" value="1"/>
</dbReference>
<keyword evidence="10" id="KW-1185">Reference proteome</keyword>
<comment type="function">
    <text evidence="7">Acts on tyrosine phosphorylated proteins, low-MW aryl phosphates and natural and synthetic acyl phosphates.</text>
</comment>
<reference evidence="9" key="2">
    <citation type="submission" date="2015-06" db="UniProtKB">
        <authorList>
            <consortium name="EnsemblMetazoa"/>
        </authorList>
    </citation>
    <scope>IDENTIFICATION</scope>
</reference>
<dbReference type="InterPro" id="IPR050438">
    <property type="entry name" value="LMW_PTPase"/>
</dbReference>
<dbReference type="Proteomes" id="UP000015104">
    <property type="component" value="Unassembled WGS sequence"/>
</dbReference>
<dbReference type="KEGG" id="tut:107364055"/>
<dbReference type="OrthoDB" id="3388at2759"/>
<feature type="domain" description="Phosphotyrosine protein phosphatase I" evidence="8">
    <location>
        <begin position="4"/>
        <end position="152"/>
    </location>
</feature>
<dbReference type="InterPro" id="IPR023485">
    <property type="entry name" value="Ptyr_pPase"/>
</dbReference>
<sequence length="154" mass="17354">MAKRGVLMVCLGNICRSPIAEAVFQHVIKERGLEDKWFVDSAATSSEHIGSDPDPRASACIKRHGIVYKHKTRRLTADDYRKFDFIFGMDKSNLSNIKRIAPADGKAEIGLLGDYHPKGKTIIHDPWYDSDDKGFEECYEKALASVNAFLDQHQ</sequence>
<dbReference type="InterPro" id="IPR017867">
    <property type="entry name" value="Tyr_phospatase_low_mol_wt"/>
</dbReference>
<evidence type="ECO:0000313" key="10">
    <source>
        <dbReference type="Proteomes" id="UP000015104"/>
    </source>
</evidence>
<dbReference type="AlphaFoldDB" id="T1KHI6"/>
<keyword evidence="5 7" id="KW-0904">Protein phosphatase</keyword>
<dbReference type="Gene3D" id="3.40.50.2300">
    <property type="match status" value="1"/>
</dbReference>
<evidence type="ECO:0000256" key="1">
    <source>
        <dbReference type="ARBA" id="ARBA00004496"/>
    </source>
</evidence>
<dbReference type="STRING" id="32264.T1KHI6"/>
<dbReference type="EMBL" id="CAEY01000075">
    <property type="status" value="NOT_ANNOTATED_CDS"/>
    <property type="molecule type" value="Genomic_DNA"/>
</dbReference>
<dbReference type="EnsemblMetazoa" id="tetur11g04530.1">
    <property type="protein sequence ID" value="tetur11g04530.1"/>
    <property type="gene ID" value="tetur11g04530"/>
</dbReference>
<evidence type="ECO:0000256" key="7">
    <source>
        <dbReference type="RuleBase" id="RU368115"/>
    </source>
</evidence>
<dbReference type="PRINTS" id="PR00719">
    <property type="entry name" value="LMWPTPASE"/>
</dbReference>
<keyword evidence="4 7" id="KW-0378">Hydrolase</keyword>
<dbReference type="EC" id="3.1.3.48" evidence="7"/>
<evidence type="ECO:0000256" key="5">
    <source>
        <dbReference type="ARBA" id="ARBA00022912"/>
    </source>
</evidence>
<dbReference type="SUPFAM" id="SSF52788">
    <property type="entry name" value="Phosphotyrosine protein phosphatases I"/>
    <property type="match status" value="1"/>
</dbReference>
<accession>T1KHI6</accession>
<evidence type="ECO:0000256" key="6">
    <source>
        <dbReference type="PIRSR" id="PIRSR617867-1"/>
    </source>
</evidence>
<feature type="active site" evidence="6">
    <location>
        <position position="16"/>
    </location>
</feature>
<feature type="active site" description="Proton donor" evidence="6">
    <location>
        <position position="125"/>
    </location>
</feature>
<comment type="subcellular location">
    <subcellularLocation>
        <location evidence="1 7">Cytoplasm</location>
    </subcellularLocation>
</comment>
<dbReference type="InterPro" id="IPR002115">
    <property type="entry name" value="Tyr_Pase_low_mol_wt_mml"/>
</dbReference>
<dbReference type="InterPro" id="IPR036196">
    <property type="entry name" value="Ptyr_pPase_sf"/>
</dbReference>
<evidence type="ECO:0000259" key="8">
    <source>
        <dbReference type="SMART" id="SM00226"/>
    </source>
</evidence>
<dbReference type="GO" id="GO:0003993">
    <property type="term" value="F:acid phosphatase activity"/>
    <property type="evidence" value="ECO:0007669"/>
    <property type="project" value="UniProtKB-UniRule"/>
</dbReference>
<protein>
    <recommendedName>
        <fullName evidence="7">Low molecular weight phosphotyrosine protein phosphatase</fullName>
        <shortName evidence="7">LMW-PTP</shortName>
        <shortName evidence="7">LMW-PTPase</shortName>
        <ecNumber evidence="7">3.1.3.2</ecNumber>
        <ecNumber evidence="7">3.1.3.48</ecNumber>
    </recommendedName>
    <alternativeName>
        <fullName evidence="7">Low molecular weight cytosolic acid phosphatase</fullName>
    </alternativeName>
</protein>
<comment type="catalytic activity">
    <reaction evidence="7">
        <text>O-phospho-L-tyrosyl-[protein] + H2O = L-tyrosyl-[protein] + phosphate</text>
        <dbReference type="Rhea" id="RHEA:10684"/>
        <dbReference type="Rhea" id="RHEA-COMP:10136"/>
        <dbReference type="Rhea" id="RHEA-COMP:20101"/>
        <dbReference type="ChEBI" id="CHEBI:15377"/>
        <dbReference type="ChEBI" id="CHEBI:43474"/>
        <dbReference type="ChEBI" id="CHEBI:46858"/>
        <dbReference type="ChEBI" id="CHEBI:61978"/>
        <dbReference type="EC" id="3.1.3.48"/>
    </reaction>
</comment>
<dbReference type="GO" id="GO:0004726">
    <property type="term" value="F:non-membrane spanning protein tyrosine phosphatase activity"/>
    <property type="evidence" value="ECO:0007669"/>
    <property type="project" value="InterPro"/>
</dbReference>
<gene>
    <name evidence="9" type="primary">107364055</name>
</gene>
<feature type="active site" description="Nucleophile" evidence="6">
    <location>
        <position position="10"/>
    </location>
</feature>
<dbReference type="PANTHER" id="PTHR11717">
    <property type="entry name" value="LOW MOLECULAR WEIGHT PROTEIN TYROSINE PHOSPHATASE"/>
    <property type="match status" value="1"/>
</dbReference>
<evidence type="ECO:0000256" key="4">
    <source>
        <dbReference type="ARBA" id="ARBA00022801"/>
    </source>
</evidence>
<dbReference type="eggNOG" id="KOG3217">
    <property type="taxonomic scope" value="Eukaryota"/>
</dbReference>
<proteinExistence type="inferred from homology"/>